<dbReference type="HAMAP" id="MF_01477">
    <property type="entry name" value="Iojap_RsfS"/>
    <property type="match status" value="1"/>
</dbReference>
<dbReference type="GO" id="GO:0005737">
    <property type="term" value="C:cytoplasm"/>
    <property type="evidence" value="ECO:0007669"/>
    <property type="project" value="UniProtKB-SubCell"/>
</dbReference>
<comment type="similarity">
    <text evidence="1 2">Belongs to the Iojap/RsfS family.</text>
</comment>
<dbReference type="PANTHER" id="PTHR21043:SF0">
    <property type="entry name" value="MITOCHONDRIAL ASSEMBLY OF RIBOSOMAL LARGE SUBUNIT PROTEIN 1"/>
    <property type="match status" value="1"/>
</dbReference>
<accession>A0A7Y8VSP3</accession>
<dbReference type="GO" id="GO:0017148">
    <property type="term" value="P:negative regulation of translation"/>
    <property type="evidence" value="ECO:0007669"/>
    <property type="project" value="UniProtKB-UniRule"/>
</dbReference>
<dbReference type="EMBL" id="JABXYR010000002">
    <property type="protein sequence ID" value="NWO23940.1"/>
    <property type="molecule type" value="Genomic_DNA"/>
</dbReference>
<name>A0A7Y8VSP3_9FIRM</name>
<evidence type="ECO:0000313" key="3">
    <source>
        <dbReference type="EMBL" id="NWO23940.1"/>
    </source>
</evidence>
<sequence length="124" mass="14036">MTMQNNAIEIAKVLSEKKARDITVINIAEKSSFADFFINATAGSERQLSALLDFAEDKAAELGLEEKSVEGLHGSGWVLVDLGDIIINLFTAETRDKYTLDKIWSDCETIYIEEQREKDEIYER</sequence>
<dbReference type="PANTHER" id="PTHR21043">
    <property type="entry name" value="IOJAP SUPERFAMILY ORTHOLOG"/>
    <property type="match status" value="1"/>
</dbReference>
<evidence type="ECO:0000256" key="1">
    <source>
        <dbReference type="ARBA" id="ARBA00010574"/>
    </source>
</evidence>
<organism evidence="3 4">
    <name type="scientific">Mogibacterium timidum</name>
    <dbReference type="NCBI Taxonomy" id="35519"/>
    <lineage>
        <taxon>Bacteria</taxon>
        <taxon>Bacillati</taxon>
        <taxon>Bacillota</taxon>
        <taxon>Clostridia</taxon>
        <taxon>Peptostreptococcales</taxon>
        <taxon>Anaerovoracaceae</taxon>
        <taxon>Mogibacterium</taxon>
    </lineage>
</organism>
<dbReference type="Gene3D" id="3.30.460.10">
    <property type="entry name" value="Beta Polymerase, domain 2"/>
    <property type="match status" value="1"/>
</dbReference>
<proteinExistence type="inferred from homology"/>
<comment type="subunit">
    <text evidence="2">Interacts with ribosomal protein uL14 (rplN).</text>
</comment>
<keyword evidence="2" id="KW-0810">Translation regulation</keyword>
<keyword evidence="4" id="KW-1185">Reference proteome</keyword>
<keyword evidence="2" id="KW-0678">Repressor</keyword>
<dbReference type="GO" id="GO:0043023">
    <property type="term" value="F:ribosomal large subunit binding"/>
    <property type="evidence" value="ECO:0007669"/>
    <property type="project" value="TreeGrafter"/>
</dbReference>
<keyword evidence="2" id="KW-0963">Cytoplasm</keyword>
<dbReference type="InterPro" id="IPR004394">
    <property type="entry name" value="Iojap/RsfS/C7orf30"/>
</dbReference>
<comment type="function">
    <text evidence="2">Functions as a ribosomal silencing factor. Interacts with ribosomal protein uL14 (rplN), blocking formation of intersubunit bridge B8. Prevents association of the 30S and 50S ribosomal subunits and the formation of functional ribosomes, thus repressing translation.</text>
</comment>
<dbReference type="Proteomes" id="UP000526307">
    <property type="component" value="Unassembled WGS sequence"/>
</dbReference>
<dbReference type="RefSeq" id="WP_009644613.1">
    <property type="nucleotide sequence ID" value="NZ_CAJPUB010000007.1"/>
</dbReference>
<reference evidence="3 4" key="1">
    <citation type="submission" date="2020-06" db="EMBL/GenBank/DDBJ databases">
        <title>Mogibacterium timidum strain W9173 genomic sequence.</title>
        <authorList>
            <person name="Wade W.G."/>
            <person name="Johnston C.D."/>
            <person name="Chen T."/>
            <person name="Dewhirst F.E."/>
        </authorList>
    </citation>
    <scope>NUCLEOTIDE SEQUENCE [LARGE SCALE GENOMIC DNA]</scope>
    <source>
        <strain evidence="3 4">W9173</strain>
    </source>
</reference>
<evidence type="ECO:0000256" key="2">
    <source>
        <dbReference type="HAMAP-Rule" id="MF_01477"/>
    </source>
</evidence>
<dbReference type="AlphaFoldDB" id="A0A7Y8VSP3"/>
<dbReference type="GO" id="GO:0042256">
    <property type="term" value="P:cytosolic ribosome assembly"/>
    <property type="evidence" value="ECO:0007669"/>
    <property type="project" value="UniProtKB-UniRule"/>
</dbReference>
<dbReference type="Pfam" id="PF02410">
    <property type="entry name" value="RsfS"/>
    <property type="match status" value="1"/>
</dbReference>
<evidence type="ECO:0000313" key="4">
    <source>
        <dbReference type="Proteomes" id="UP000526307"/>
    </source>
</evidence>
<comment type="subcellular location">
    <subcellularLocation>
        <location evidence="2">Cytoplasm</location>
    </subcellularLocation>
</comment>
<dbReference type="NCBIfam" id="TIGR00090">
    <property type="entry name" value="rsfS_iojap_ybeB"/>
    <property type="match status" value="1"/>
</dbReference>
<dbReference type="GO" id="GO:0090071">
    <property type="term" value="P:negative regulation of ribosome biogenesis"/>
    <property type="evidence" value="ECO:0007669"/>
    <property type="project" value="UniProtKB-UniRule"/>
</dbReference>
<dbReference type="InterPro" id="IPR043519">
    <property type="entry name" value="NT_sf"/>
</dbReference>
<dbReference type="SUPFAM" id="SSF81301">
    <property type="entry name" value="Nucleotidyltransferase"/>
    <property type="match status" value="1"/>
</dbReference>
<gene>
    <name evidence="2 3" type="primary">rsfS</name>
    <name evidence="3" type="ORF">HW270_07745</name>
</gene>
<protein>
    <recommendedName>
        <fullName evidence="2">Ribosomal silencing factor RsfS</fullName>
    </recommendedName>
</protein>
<comment type="caution">
    <text evidence="3">The sequence shown here is derived from an EMBL/GenBank/DDBJ whole genome shotgun (WGS) entry which is preliminary data.</text>
</comment>